<dbReference type="RefSeq" id="WP_163496360.1">
    <property type="nucleotide sequence ID" value="NZ_CP048711.1"/>
</dbReference>
<feature type="repeat" description="TPR" evidence="8">
    <location>
        <begin position="242"/>
        <end position="275"/>
    </location>
</feature>
<dbReference type="GO" id="GO:0097363">
    <property type="term" value="F:protein O-acetylglucosaminyltransferase activity"/>
    <property type="evidence" value="ECO:0007669"/>
    <property type="project" value="UniProtKB-EC"/>
</dbReference>
<dbReference type="EMBL" id="CP048711">
    <property type="protein sequence ID" value="QIB66930.1"/>
    <property type="molecule type" value="Genomic_DNA"/>
</dbReference>
<dbReference type="Pfam" id="PF13844">
    <property type="entry name" value="Glyco_transf_41"/>
    <property type="match status" value="2"/>
</dbReference>
<dbReference type="Gene3D" id="1.25.40.10">
    <property type="entry name" value="Tetratricopeptide repeat domain"/>
    <property type="match status" value="5"/>
</dbReference>
<keyword evidence="11" id="KW-1185">Reference proteome</keyword>
<dbReference type="InterPro" id="IPR029489">
    <property type="entry name" value="OGT/SEC/SPY_C"/>
</dbReference>
<feature type="domain" description="O-GlcNAc transferase C-terminal" evidence="9">
    <location>
        <begin position="519"/>
        <end position="703"/>
    </location>
</feature>
<dbReference type="SUPFAM" id="SSF48452">
    <property type="entry name" value="TPR-like"/>
    <property type="match status" value="2"/>
</dbReference>
<dbReference type="PROSITE" id="PS50005">
    <property type="entry name" value="TPR"/>
    <property type="match status" value="8"/>
</dbReference>
<dbReference type="PANTHER" id="PTHR44366:SF1">
    <property type="entry name" value="UDP-N-ACETYLGLUCOSAMINE--PEPTIDE N-ACETYLGLUCOSAMINYLTRANSFERASE 110 KDA SUBUNIT"/>
    <property type="match status" value="1"/>
</dbReference>
<dbReference type="InterPro" id="IPR037919">
    <property type="entry name" value="OGT"/>
</dbReference>
<dbReference type="PANTHER" id="PTHR44366">
    <property type="entry name" value="UDP-N-ACETYLGLUCOSAMINE--PEPTIDE N-ACETYLGLUCOSAMINYLTRANSFERASE 110 KDA SUBUNIT"/>
    <property type="match status" value="1"/>
</dbReference>
<feature type="domain" description="O-GlcNAc transferase C-terminal" evidence="9">
    <location>
        <begin position="353"/>
        <end position="511"/>
    </location>
</feature>
<feature type="repeat" description="TPR" evidence="8">
    <location>
        <begin position="174"/>
        <end position="207"/>
    </location>
</feature>
<evidence type="ECO:0000256" key="3">
    <source>
        <dbReference type="ARBA" id="ARBA00011970"/>
    </source>
</evidence>
<dbReference type="InterPro" id="IPR011990">
    <property type="entry name" value="TPR-like_helical_dom_sf"/>
</dbReference>
<proteinExistence type="inferred from homology"/>
<keyword evidence="7 8" id="KW-0802">TPR repeat</keyword>
<keyword evidence="6" id="KW-0677">Repeat</keyword>
<gene>
    <name evidence="10" type="ORF">G3T16_17575</name>
</gene>
<dbReference type="Gene3D" id="3.40.50.11380">
    <property type="match status" value="1"/>
</dbReference>
<name>A0A6C0U456_9GAMM</name>
<dbReference type="Pfam" id="PF13414">
    <property type="entry name" value="TPR_11"/>
    <property type="match status" value="1"/>
</dbReference>
<dbReference type="GO" id="GO:0006493">
    <property type="term" value="P:protein O-linked glycosylation"/>
    <property type="evidence" value="ECO:0007669"/>
    <property type="project" value="InterPro"/>
</dbReference>
<organism evidence="10 11">
    <name type="scientific">Kineobactrum salinum</name>
    <dbReference type="NCBI Taxonomy" id="2708301"/>
    <lineage>
        <taxon>Bacteria</taxon>
        <taxon>Pseudomonadati</taxon>
        <taxon>Pseudomonadota</taxon>
        <taxon>Gammaproteobacteria</taxon>
        <taxon>Cellvibrionales</taxon>
        <taxon>Halieaceae</taxon>
        <taxon>Kineobactrum</taxon>
    </lineage>
</organism>
<evidence type="ECO:0000259" key="9">
    <source>
        <dbReference type="Pfam" id="PF13844"/>
    </source>
</evidence>
<sequence length="726" mass="79234">MGVIEASFNRALSLHQQGQLAQAEAIYREILKLQPRHSHALHLLGVVAFQAGNYKAAIGLIARAIAVNPGNPAFFSNHGNALQKLGELEAAVTNYDKAIALKPDYAEAHYNRGNALHGLGRHEAALASYDRAVALDSRDAESYRSRGVTLQALKRRDAAAEDFNKAIALDPGNAEAHCNLANLLQETGQLDAALTHYGQALSCKPEFVAAWSNRGNVLQELAQLDAAIASYDRAIELAPGHAEAHAGRGETLQRQGRLEAAAASYQQACALKPEYPFLPGILLHTKMRLCDWSSLEQDLAGLRRRLALGEPVTPSFPLLALDTTAVEHRLAAELWAQAKYSPDNALGPLPAHQPGERIRLGYFSADFHDHATAFLIAGLFECHDRGRFEVIAFSFGPERDDAMRRRLTSAFDQFIDVRAQTDAEIAQLARSMGIDIAIDLKGFTQDQRSGIFARRAAPVQVSYLGYPGTMGCDFIDYLIADSTVLPEQDQQYYAEQIAYLPGSYQVNDASRAVPGEPGSRSGLGLPESGFVFCCFNNNYKITPQQLDSWARILDQVPGSVLWLLEDNPVASRNLRREAQSRGLAPERLVFAPRAELPEHLARQRAADLFLDTLPYNAHTTASDALWTGLPVLTCSGASFAGRVAASLLGAVGMPELIADSPAHYEQLAVELATDNARLRTLQARLVANRATAPLFDTRLFAHNIEAAYAHMLERQQSGLQPATFHV</sequence>
<dbReference type="KEGG" id="kim:G3T16_17575"/>
<evidence type="ECO:0000256" key="2">
    <source>
        <dbReference type="ARBA" id="ARBA00005386"/>
    </source>
</evidence>
<dbReference type="AlphaFoldDB" id="A0A6C0U456"/>
<evidence type="ECO:0000313" key="11">
    <source>
        <dbReference type="Proteomes" id="UP000477680"/>
    </source>
</evidence>
<dbReference type="SMART" id="SM00028">
    <property type="entry name" value="TPR"/>
    <property type="match status" value="8"/>
</dbReference>
<dbReference type="InterPro" id="IPR019734">
    <property type="entry name" value="TPR_rpt"/>
</dbReference>
<evidence type="ECO:0000256" key="4">
    <source>
        <dbReference type="ARBA" id="ARBA00022676"/>
    </source>
</evidence>
<feature type="repeat" description="TPR" evidence="8">
    <location>
        <begin position="4"/>
        <end position="37"/>
    </location>
</feature>
<feature type="repeat" description="TPR" evidence="8">
    <location>
        <begin position="140"/>
        <end position="173"/>
    </location>
</feature>
<dbReference type="Gene3D" id="3.40.50.2000">
    <property type="entry name" value="Glycogen Phosphorylase B"/>
    <property type="match status" value="1"/>
</dbReference>
<keyword evidence="4" id="KW-0328">Glycosyltransferase</keyword>
<feature type="repeat" description="TPR" evidence="8">
    <location>
        <begin position="106"/>
        <end position="139"/>
    </location>
</feature>
<dbReference type="EC" id="2.4.1.255" evidence="3"/>
<dbReference type="Pfam" id="PF13432">
    <property type="entry name" value="TPR_16"/>
    <property type="match status" value="2"/>
</dbReference>
<evidence type="ECO:0000256" key="5">
    <source>
        <dbReference type="ARBA" id="ARBA00022679"/>
    </source>
</evidence>
<evidence type="ECO:0000256" key="6">
    <source>
        <dbReference type="ARBA" id="ARBA00022737"/>
    </source>
</evidence>
<reference evidence="10 11" key="1">
    <citation type="submission" date="2020-02" db="EMBL/GenBank/DDBJ databases">
        <title>Genome sequencing for Kineobactrum sp. M2.</title>
        <authorList>
            <person name="Park S.-J."/>
        </authorList>
    </citation>
    <scope>NUCLEOTIDE SEQUENCE [LARGE SCALE GENOMIC DNA]</scope>
    <source>
        <strain evidence="10 11">M2</strain>
    </source>
</reference>
<dbReference type="Proteomes" id="UP000477680">
    <property type="component" value="Chromosome"/>
</dbReference>
<comment type="pathway">
    <text evidence="1">Protein modification; protein glycosylation.</text>
</comment>
<evidence type="ECO:0000256" key="1">
    <source>
        <dbReference type="ARBA" id="ARBA00004922"/>
    </source>
</evidence>
<feature type="repeat" description="TPR" evidence="8">
    <location>
        <begin position="208"/>
        <end position="241"/>
    </location>
</feature>
<feature type="repeat" description="TPR" evidence="8">
    <location>
        <begin position="72"/>
        <end position="105"/>
    </location>
</feature>
<evidence type="ECO:0000256" key="7">
    <source>
        <dbReference type="ARBA" id="ARBA00022803"/>
    </source>
</evidence>
<comment type="similarity">
    <text evidence="2">Belongs to the glycosyltransferase 41 family. O-GlcNAc transferase subfamily.</text>
</comment>
<accession>A0A6C0U456</accession>
<keyword evidence="5" id="KW-0808">Transferase</keyword>
<protein>
    <recommendedName>
        <fullName evidence="3">protein O-GlcNAc transferase</fullName>
        <ecNumber evidence="3">2.4.1.255</ecNumber>
    </recommendedName>
</protein>
<evidence type="ECO:0000256" key="8">
    <source>
        <dbReference type="PROSITE-ProRule" id="PRU00339"/>
    </source>
</evidence>
<evidence type="ECO:0000313" key="10">
    <source>
        <dbReference type="EMBL" id="QIB66930.1"/>
    </source>
</evidence>
<dbReference type="Pfam" id="PF13431">
    <property type="entry name" value="TPR_17"/>
    <property type="match status" value="1"/>
</dbReference>
<feature type="repeat" description="TPR" evidence="8">
    <location>
        <begin position="38"/>
        <end position="71"/>
    </location>
</feature>